<evidence type="ECO:0000256" key="1">
    <source>
        <dbReference type="ARBA" id="ARBA00004370"/>
    </source>
</evidence>
<organism evidence="11 12">
    <name type="scientific">Dorcoceras hygrometricum</name>
    <dbReference type="NCBI Taxonomy" id="472368"/>
    <lineage>
        <taxon>Eukaryota</taxon>
        <taxon>Viridiplantae</taxon>
        <taxon>Streptophyta</taxon>
        <taxon>Embryophyta</taxon>
        <taxon>Tracheophyta</taxon>
        <taxon>Spermatophyta</taxon>
        <taxon>Magnoliopsida</taxon>
        <taxon>eudicotyledons</taxon>
        <taxon>Gunneridae</taxon>
        <taxon>Pentapetalae</taxon>
        <taxon>asterids</taxon>
        <taxon>lamiids</taxon>
        <taxon>Lamiales</taxon>
        <taxon>Gesneriaceae</taxon>
        <taxon>Didymocarpoideae</taxon>
        <taxon>Trichosporeae</taxon>
        <taxon>Loxocarpinae</taxon>
        <taxon>Dorcoceras</taxon>
    </lineage>
</organism>
<keyword evidence="4" id="KW-0677">Repeat</keyword>
<dbReference type="GO" id="GO:0016020">
    <property type="term" value="C:membrane"/>
    <property type="evidence" value="ECO:0007669"/>
    <property type="project" value="UniProtKB-SubCell"/>
</dbReference>
<dbReference type="FunFam" id="3.30.200.20:FF:000307">
    <property type="entry name" value="pollen receptor-like kinase 1"/>
    <property type="match status" value="1"/>
</dbReference>
<dbReference type="Proteomes" id="UP000250235">
    <property type="component" value="Unassembled WGS sequence"/>
</dbReference>
<keyword evidence="3 9" id="KW-0812">Transmembrane</keyword>
<keyword evidence="5" id="KW-0547">Nucleotide-binding</keyword>
<dbReference type="PROSITE" id="PS00108">
    <property type="entry name" value="PROTEIN_KINASE_ST"/>
    <property type="match status" value="1"/>
</dbReference>
<feature type="transmembrane region" description="Helical" evidence="9">
    <location>
        <begin position="32"/>
        <end position="54"/>
    </location>
</feature>
<keyword evidence="8 9" id="KW-0472">Membrane</keyword>
<gene>
    <name evidence="11" type="ORF">F511_09920</name>
</gene>
<dbReference type="SUPFAM" id="SSF52058">
    <property type="entry name" value="L domain-like"/>
    <property type="match status" value="1"/>
</dbReference>
<dbReference type="Gene3D" id="3.80.10.10">
    <property type="entry name" value="Ribonuclease Inhibitor"/>
    <property type="match status" value="1"/>
</dbReference>
<dbReference type="PANTHER" id="PTHR48007:SF38">
    <property type="entry name" value="LEUCINE-RICH REPEAT PROTEIN KINASE FAMILY PROTEIN"/>
    <property type="match status" value="1"/>
</dbReference>
<protein>
    <submittedName>
        <fullName evidence="11">Leucine-rich repeat protein kinase family protein</fullName>
    </submittedName>
</protein>
<dbReference type="Pfam" id="PF00560">
    <property type="entry name" value="LRR_1"/>
    <property type="match status" value="2"/>
</dbReference>
<dbReference type="PROSITE" id="PS50011">
    <property type="entry name" value="PROTEIN_KINASE_DOM"/>
    <property type="match status" value="1"/>
</dbReference>
<dbReference type="SUPFAM" id="SSF56112">
    <property type="entry name" value="Protein kinase-like (PK-like)"/>
    <property type="match status" value="1"/>
</dbReference>
<keyword evidence="7 9" id="KW-1133">Transmembrane helix</keyword>
<accession>A0A2Z7CA88</accession>
<dbReference type="Pfam" id="PF00069">
    <property type="entry name" value="Pkinase"/>
    <property type="match status" value="1"/>
</dbReference>
<dbReference type="InterPro" id="IPR032675">
    <property type="entry name" value="LRR_dom_sf"/>
</dbReference>
<keyword evidence="11" id="KW-0808">Transferase</keyword>
<dbReference type="PANTHER" id="PTHR48007">
    <property type="entry name" value="LEUCINE-RICH REPEAT RECEPTOR-LIKE PROTEIN KINASE PXC1"/>
    <property type="match status" value="1"/>
</dbReference>
<proteinExistence type="predicted"/>
<feature type="domain" description="Protein kinase" evidence="10">
    <location>
        <begin position="235"/>
        <end position="508"/>
    </location>
</feature>
<dbReference type="GO" id="GO:0004672">
    <property type="term" value="F:protein kinase activity"/>
    <property type="evidence" value="ECO:0007669"/>
    <property type="project" value="InterPro"/>
</dbReference>
<dbReference type="InterPro" id="IPR008271">
    <property type="entry name" value="Ser/Thr_kinase_AS"/>
</dbReference>
<keyword evidence="2" id="KW-0433">Leucine-rich repeat</keyword>
<dbReference type="SMART" id="SM00220">
    <property type="entry name" value="S_TKc"/>
    <property type="match status" value="1"/>
</dbReference>
<evidence type="ECO:0000256" key="4">
    <source>
        <dbReference type="ARBA" id="ARBA00022737"/>
    </source>
</evidence>
<reference evidence="11 12" key="1">
    <citation type="journal article" date="2015" name="Proc. Natl. Acad. Sci. U.S.A.">
        <title>The resurrection genome of Boea hygrometrica: A blueprint for survival of dehydration.</title>
        <authorList>
            <person name="Xiao L."/>
            <person name="Yang G."/>
            <person name="Zhang L."/>
            <person name="Yang X."/>
            <person name="Zhao S."/>
            <person name="Ji Z."/>
            <person name="Zhou Q."/>
            <person name="Hu M."/>
            <person name="Wang Y."/>
            <person name="Chen M."/>
            <person name="Xu Y."/>
            <person name="Jin H."/>
            <person name="Xiao X."/>
            <person name="Hu G."/>
            <person name="Bao F."/>
            <person name="Hu Y."/>
            <person name="Wan P."/>
            <person name="Li L."/>
            <person name="Deng X."/>
            <person name="Kuang T."/>
            <person name="Xiang C."/>
            <person name="Zhu J.K."/>
            <person name="Oliver M.J."/>
            <person name="He Y."/>
        </authorList>
    </citation>
    <scope>NUCLEOTIDE SEQUENCE [LARGE SCALE GENOMIC DNA]</scope>
    <source>
        <strain evidence="12">cv. XS01</strain>
    </source>
</reference>
<dbReference type="EMBL" id="KQ998113">
    <property type="protein sequence ID" value="KZV43477.1"/>
    <property type="molecule type" value="Genomic_DNA"/>
</dbReference>
<evidence type="ECO:0000256" key="8">
    <source>
        <dbReference type="ARBA" id="ARBA00023136"/>
    </source>
</evidence>
<name>A0A2Z7CA88_9LAMI</name>
<evidence type="ECO:0000256" key="5">
    <source>
        <dbReference type="ARBA" id="ARBA00022741"/>
    </source>
</evidence>
<dbReference type="OrthoDB" id="418615at2759"/>
<keyword evidence="11" id="KW-0418">Kinase</keyword>
<evidence type="ECO:0000313" key="11">
    <source>
        <dbReference type="EMBL" id="KZV43477.1"/>
    </source>
</evidence>
<dbReference type="Gene3D" id="1.10.510.10">
    <property type="entry name" value="Transferase(Phosphotransferase) domain 1"/>
    <property type="match status" value="1"/>
</dbReference>
<evidence type="ECO:0000256" key="7">
    <source>
        <dbReference type="ARBA" id="ARBA00022989"/>
    </source>
</evidence>
<dbReference type="Gene3D" id="3.30.200.20">
    <property type="entry name" value="Phosphorylase Kinase, domain 1"/>
    <property type="match status" value="1"/>
</dbReference>
<comment type="subcellular location">
    <subcellularLocation>
        <location evidence="1">Membrane</location>
    </subcellularLocation>
</comment>
<dbReference type="InterPro" id="IPR000719">
    <property type="entry name" value="Prot_kinase_dom"/>
</dbReference>
<dbReference type="GO" id="GO:0005524">
    <property type="term" value="F:ATP binding"/>
    <property type="evidence" value="ECO:0007669"/>
    <property type="project" value="UniProtKB-KW"/>
</dbReference>
<dbReference type="InterPro" id="IPR046959">
    <property type="entry name" value="PRK1-6/SRF4-like"/>
</dbReference>
<sequence length="571" mass="62382">MGALKGLYLSGNKFSGQIPSDYFATMTGLRKVWLSGNMFTGPIPYSLIMLSHLLELHLESNKFSGTIPPFEQAGLTSLDLSNNNLVGEIPSSLSKFDATSFDGNPGLCGENIGRTCNPFMDSSNRHEDTDFWVNGTTRKTALWVLVASSLLLLLMIAGICVLRRRQEEDIDVLEKGNVDDLEYKKKSSVGKKLDFNLSRKGFGSGHRAGSSRRGSGDLVMLNDDKGVFGLADLMKAAAEVLGSGALGSSYKATMANGLTVVVKRIKDVNKMGKDQFHAAMRDLGRLQHKNVLAPLAYHYRKDEKLLVYEFQPNGSLLLLLHGDCGISYPKLNWPDQLKMVKGIARGLEYIHTELSSLQLPHGDLKSSNVVLATDYEPLLTEYGFCSFISSDQAVQELTAYKSPEAISHQQVSPKCDVFSLGVMILEILTGKFPSQYLTNGKGGTDLVQCVSSAVSEGREVDFFDPDIANTTNVIGEMQQLVHIALACTEKDPEQRLDIREAVRWIEEVDAHDEGVCHRGTKALHVLPSLSDGVAHQSPAASKGYHTHGSDTLRISDVGDQSGRISFAFDAT</sequence>
<evidence type="ECO:0000256" key="2">
    <source>
        <dbReference type="ARBA" id="ARBA00022614"/>
    </source>
</evidence>
<keyword evidence="12" id="KW-1185">Reference proteome</keyword>
<dbReference type="InterPro" id="IPR011009">
    <property type="entry name" value="Kinase-like_dom_sf"/>
</dbReference>
<evidence type="ECO:0000256" key="9">
    <source>
        <dbReference type="SAM" id="Phobius"/>
    </source>
</evidence>
<dbReference type="AlphaFoldDB" id="A0A2Z7CA88"/>
<evidence type="ECO:0000259" key="10">
    <source>
        <dbReference type="PROSITE" id="PS50011"/>
    </source>
</evidence>
<dbReference type="InterPro" id="IPR001611">
    <property type="entry name" value="Leu-rich_rpt"/>
</dbReference>
<evidence type="ECO:0000313" key="12">
    <source>
        <dbReference type="Proteomes" id="UP000250235"/>
    </source>
</evidence>
<feature type="transmembrane region" description="Helical" evidence="9">
    <location>
        <begin position="141"/>
        <end position="162"/>
    </location>
</feature>
<keyword evidence="6" id="KW-0067">ATP-binding</keyword>
<evidence type="ECO:0000256" key="6">
    <source>
        <dbReference type="ARBA" id="ARBA00022840"/>
    </source>
</evidence>
<evidence type="ECO:0000256" key="3">
    <source>
        <dbReference type="ARBA" id="ARBA00022692"/>
    </source>
</evidence>